<evidence type="ECO:0000259" key="1">
    <source>
        <dbReference type="Pfam" id="PF02771"/>
    </source>
</evidence>
<dbReference type="Gene3D" id="1.10.540.10">
    <property type="entry name" value="Acyl-CoA dehydrogenase/oxidase, N-terminal domain"/>
    <property type="match status" value="1"/>
</dbReference>
<dbReference type="GO" id="GO:0003995">
    <property type="term" value="F:acyl-CoA dehydrogenase activity"/>
    <property type="evidence" value="ECO:0007669"/>
    <property type="project" value="TreeGrafter"/>
</dbReference>
<dbReference type="Pfam" id="PF02771">
    <property type="entry name" value="Acyl-CoA_dh_N"/>
    <property type="match status" value="1"/>
</dbReference>
<dbReference type="STRING" id="557723.HAPS_0256"/>
<sequence>MSYLSAEFIQWLSQHADDLDQSNQYADELLTRLANEGIFKIGVPSQLGGSGGTIQDAIHAIESVSQISLTAGFISWGHRTLIENLLASSNSYPKEQWLADLLSGKRAGGTGLSNAVKFLSGIEELQVTITHENGKYYLNGRLPWVTNLRQSGFITIFVASYADNSKAPIIIALPSIATGLTRTKELSLIGLQGSNTVALHFENVELDPNWIIAEDASSYLVNVRPAFLGLQCAMAFGLAQRSLNEVKQTLNSNRSILQTDWENLTQQLTALQQRLAEGLADPSYFVQHPKVLFQIRIEIVDIVVQSLTLELQASGGRGYLTNGGTSFIRRWREGAFLPVVTPSVLQLKTILQAVN</sequence>
<dbReference type="AlphaFoldDB" id="B8F3P3"/>
<dbReference type="PANTHER" id="PTHR43884:SF12">
    <property type="entry name" value="ISOVALERYL-COA DEHYDROGENASE, MITOCHONDRIAL-RELATED"/>
    <property type="match status" value="1"/>
</dbReference>
<dbReference type="GO" id="GO:0050660">
    <property type="term" value="F:flavin adenine dinucleotide binding"/>
    <property type="evidence" value="ECO:0007669"/>
    <property type="project" value="InterPro"/>
</dbReference>
<keyword evidence="3" id="KW-1185">Reference proteome</keyword>
<dbReference type="HOGENOM" id="CLU_063432_0_0_6"/>
<dbReference type="InterPro" id="IPR037069">
    <property type="entry name" value="AcylCoA_DH/ox_N_sf"/>
</dbReference>
<reference evidence="2 3" key="1">
    <citation type="journal article" date="2009" name="J. Bacteriol.">
        <title>Complete genome sequence of Haemophilus parasuis SH0165.</title>
        <authorList>
            <person name="Yue M."/>
            <person name="Yang F."/>
            <person name="Yang J."/>
            <person name="Bei W."/>
            <person name="Cai X."/>
            <person name="Chen L."/>
            <person name="Dong J."/>
            <person name="Zhou R."/>
            <person name="Jin M."/>
            <person name="Jin Q."/>
            <person name="Chen H."/>
        </authorList>
    </citation>
    <scope>NUCLEOTIDE SEQUENCE [LARGE SCALE GENOMIC DNA]</scope>
    <source>
        <strain evidence="2 3">SH0165</strain>
    </source>
</reference>
<dbReference type="RefSeq" id="WP_010785739.1">
    <property type="nucleotide sequence ID" value="NC_011852.1"/>
</dbReference>
<dbReference type="InterPro" id="IPR009100">
    <property type="entry name" value="AcylCoA_DH/oxidase_NM_dom_sf"/>
</dbReference>
<dbReference type="SUPFAM" id="SSF56645">
    <property type="entry name" value="Acyl-CoA dehydrogenase NM domain-like"/>
    <property type="match status" value="1"/>
</dbReference>
<proteinExistence type="predicted"/>
<dbReference type="Gene3D" id="2.40.110.10">
    <property type="entry name" value="Butyryl-CoA Dehydrogenase, subunit A, domain 2"/>
    <property type="match status" value="1"/>
</dbReference>
<name>B8F3P3_GLAP5</name>
<dbReference type="PANTHER" id="PTHR43884">
    <property type="entry name" value="ACYL-COA DEHYDROGENASE"/>
    <property type="match status" value="1"/>
</dbReference>
<evidence type="ECO:0000313" key="2">
    <source>
        <dbReference type="EMBL" id="ACL31945.1"/>
    </source>
</evidence>
<dbReference type="Proteomes" id="UP000006743">
    <property type="component" value="Chromosome"/>
</dbReference>
<gene>
    <name evidence="2" type="ordered locus">HAPS_0256</name>
</gene>
<evidence type="ECO:0000313" key="3">
    <source>
        <dbReference type="Proteomes" id="UP000006743"/>
    </source>
</evidence>
<organism evidence="2 3">
    <name type="scientific">Glaesserella parasuis serovar 5 (strain SH0165)</name>
    <name type="common">Haemophilus parasuis</name>
    <dbReference type="NCBI Taxonomy" id="557723"/>
    <lineage>
        <taxon>Bacteria</taxon>
        <taxon>Pseudomonadati</taxon>
        <taxon>Pseudomonadota</taxon>
        <taxon>Gammaproteobacteria</taxon>
        <taxon>Pasteurellales</taxon>
        <taxon>Pasteurellaceae</taxon>
        <taxon>Glaesserella</taxon>
    </lineage>
</organism>
<dbReference type="EMBL" id="CP001321">
    <property type="protein sequence ID" value="ACL31945.1"/>
    <property type="molecule type" value="Genomic_DNA"/>
</dbReference>
<accession>B8F3P3</accession>
<dbReference type="PATRIC" id="fig|557723.8.peg.263"/>
<feature type="domain" description="Acyl-CoA dehydrogenase/oxidase N-terminal" evidence="1">
    <location>
        <begin position="13"/>
        <end position="105"/>
    </location>
</feature>
<dbReference type="InterPro" id="IPR013786">
    <property type="entry name" value="AcylCoA_DH/ox_N"/>
</dbReference>
<protein>
    <submittedName>
        <fullName evidence="2">Acyl-CoA dehydrogenase</fullName>
    </submittedName>
</protein>
<dbReference type="KEGG" id="hap:HAPS_0256"/>
<dbReference type="InterPro" id="IPR046373">
    <property type="entry name" value="Acyl-CoA_Oxase/DH_mid-dom_sf"/>
</dbReference>